<evidence type="ECO:0000313" key="8">
    <source>
        <dbReference type="Proteomes" id="UP000238042"/>
    </source>
</evidence>
<dbReference type="EMBL" id="PSZM01000002">
    <property type="protein sequence ID" value="PQL95050.1"/>
    <property type="molecule type" value="Genomic_DNA"/>
</dbReference>
<dbReference type="GO" id="GO:0016020">
    <property type="term" value="C:membrane"/>
    <property type="evidence" value="ECO:0007669"/>
    <property type="project" value="UniProtKB-SubCell"/>
</dbReference>
<accession>A0A2S8AFQ6</accession>
<evidence type="ECO:0000256" key="1">
    <source>
        <dbReference type="ARBA" id="ARBA00004141"/>
    </source>
</evidence>
<evidence type="ECO:0000313" key="7">
    <source>
        <dbReference type="EMBL" id="PQL95050.1"/>
    </source>
</evidence>
<dbReference type="RefSeq" id="WP_105194149.1">
    <property type="nucleotide sequence ID" value="NZ_PSZM01000002.1"/>
</dbReference>
<proteinExistence type="inferred from homology"/>
<organism evidence="7 8">
    <name type="scientific">Apibacter adventoris</name>
    <dbReference type="NCBI Taxonomy" id="1679466"/>
    <lineage>
        <taxon>Bacteria</taxon>
        <taxon>Pseudomonadati</taxon>
        <taxon>Bacteroidota</taxon>
        <taxon>Flavobacteriia</taxon>
        <taxon>Flavobacteriales</taxon>
        <taxon>Weeksellaceae</taxon>
        <taxon>Apibacter</taxon>
    </lineage>
</organism>
<comment type="similarity">
    <text evidence="2">Belongs to the autoinducer-2 exporter (AI-2E) (TC 2.A.86) family.</text>
</comment>
<evidence type="ECO:0000256" key="3">
    <source>
        <dbReference type="ARBA" id="ARBA00022692"/>
    </source>
</evidence>
<dbReference type="OrthoDB" id="9773730at2"/>
<dbReference type="InterPro" id="IPR002549">
    <property type="entry name" value="AI-2E-like"/>
</dbReference>
<comment type="caution">
    <text evidence="7">The sequence shown here is derived from an EMBL/GenBank/DDBJ whole genome shotgun (WGS) entry which is preliminary data.</text>
</comment>
<feature type="transmembrane region" description="Helical" evidence="6">
    <location>
        <begin position="199"/>
        <end position="220"/>
    </location>
</feature>
<keyword evidence="5 6" id="KW-0472">Membrane</keyword>
<feature type="transmembrane region" description="Helical" evidence="6">
    <location>
        <begin position="9"/>
        <end position="27"/>
    </location>
</feature>
<comment type="subcellular location">
    <subcellularLocation>
        <location evidence="1">Membrane</location>
        <topology evidence="1">Multi-pass membrane protein</topology>
    </subcellularLocation>
</comment>
<gene>
    <name evidence="7" type="ORF">C4S77_02220</name>
</gene>
<name>A0A2S8AFQ6_9FLAO</name>
<protein>
    <submittedName>
        <fullName evidence="7">AI-2E family transporter</fullName>
    </submittedName>
</protein>
<feature type="transmembrane region" description="Helical" evidence="6">
    <location>
        <begin position="297"/>
        <end position="327"/>
    </location>
</feature>
<dbReference type="PANTHER" id="PTHR21716">
    <property type="entry name" value="TRANSMEMBRANE PROTEIN"/>
    <property type="match status" value="1"/>
</dbReference>
<dbReference type="AlphaFoldDB" id="A0A2S8AFQ6"/>
<dbReference type="Pfam" id="PF01594">
    <property type="entry name" value="AI-2E_transport"/>
    <property type="match status" value="1"/>
</dbReference>
<keyword evidence="8" id="KW-1185">Reference proteome</keyword>
<feature type="transmembrane region" description="Helical" evidence="6">
    <location>
        <begin position="146"/>
        <end position="166"/>
    </location>
</feature>
<feature type="transmembrane region" description="Helical" evidence="6">
    <location>
        <begin position="263"/>
        <end position="285"/>
    </location>
</feature>
<keyword evidence="3 6" id="KW-0812">Transmembrane</keyword>
<sequence length="338" mass="38044">MKNKISAKVIHQILFILIIIALFILIISQLAVFLPSLLGAVTLYAITRNFFLYLTEKKKWNSWLAFILIFVLALLIIAAPVYLLIELTYSKVQTAISYCEKISISLNKILNDLQVHYGFNLFSKENIIEFTGWASKFIPDVLNSTINSIIVFFFSFFIFFFMIMNIRSMESTLMKWSPLKDNNSIKLAQRLKTMIQSNAIGIPAVALIQGIAGVIGYAIVGVDNLWFWFAATTFASMIPIIGSALAYIPIAILLFTSGQNWQAVFVVLYGILVIGSIDNICRFTLLKKLDNVHPLITVFGVIFGMNIFGFLGLIFGPILLSSFFLLLDVYTDEFSDSN</sequence>
<reference evidence="7 8" key="1">
    <citation type="submission" date="2018-02" db="EMBL/GenBank/DDBJ databases">
        <title>Genome sequences of Apibacter spp., gut symbionts of Asian honey bees.</title>
        <authorList>
            <person name="Kwong W.K."/>
            <person name="Steele M.I."/>
            <person name="Moran N.A."/>
        </authorList>
    </citation>
    <scope>NUCLEOTIDE SEQUENCE [LARGE SCALE GENOMIC DNA]</scope>
    <source>
        <strain evidence="8">wkB301</strain>
    </source>
</reference>
<evidence type="ECO:0000256" key="6">
    <source>
        <dbReference type="SAM" id="Phobius"/>
    </source>
</evidence>
<dbReference type="Proteomes" id="UP000238042">
    <property type="component" value="Unassembled WGS sequence"/>
</dbReference>
<evidence type="ECO:0000256" key="5">
    <source>
        <dbReference type="ARBA" id="ARBA00023136"/>
    </source>
</evidence>
<feature type="transmembrane region" description="Helical" evidence="6">
    <location>
        <begin position="63"/>
        <end position="85"/>
    </location>
</feature>
<evidence type="ECO:0000256" key="4">
    <source>
        <dbReference type="ARBA" id="ARBA00022989"/>
    </source>
</evidence>
<keyword evidence="4 6" id="KW-1133">Transmembrane helix</keyword>
<dbReference type="PANTHER" id="PTHR21716:SF4">
    <property type="entry name" value="TRANSMEMBRANE PROTEIN 245"/>
    <property type="match status" value="1"/>
</dbReference>
<feature type="transmembrane region" description="Helical" evidence="6">
    <location>
        <begin position="226"/>
        <end position="256"/>
    </location>
</feature>
<evidence type="ECO:0000256" key="2">
    <source>
        <dbReference type="ARBA" id="ARBA00009773"/>
    </source>
</evidence>